<dbReference type="PROSITE" id="PS51085">
    <property type="entry name" value="2FE2S_FER_2"/>
    <property type="match status" value="1"/>
</dbReference>
<accession>A0A1M6BSJ2</accession>
<dbReference type="Gene3D" id="3.10.20.30">
    <property type="match status" value="1"/>
</dbReference>
<evidence type="ECO:0000259" key="1">
    <source>
        <dbReference type="PROSITE" id="PS51085"/>
    </source>
</evidence>
<dbReference type="InterPro" id="IPR041414">
    <property type="entry name" value="Raco-like_middle"/>
</dbReference>
<dbReference type="Gene3D" id="3.30.420.480">
    <property type="entry name" value="Domain of unknown function (DUF4445)"/>
    <property type="match status" value="1"/>
</dbReference>
<dbReference type="GO" id="GO:0051536">
    <property type="term" value="F:iron-sulfur cluster binding"/>
    <property type="evidence" value="ECO:0007669"/>
    <property type="project" value="InterPro"/>
</dbReference>
<evidence type="ECO:0000313" key="3">
    <source>
        <dbReference type="Proteomes" id="UP000184278"/>
    </source>
</evidence>
<dbReference type="Pfam" id="PF14574">
    <property type="entry name" value="RACo_C_ter"/>
    <property type="match status" value="1"/>
</dbReference>
<dbReference type="Pfam" id="PF17651">
    <property type="entry name" value="Raco_middle"/>
    <property type="match status" value="1"/>
</dbReference>
<dbReference type="PANTHER" id="PTHR42895">
    <property type="entry name" value="IRON-SULFUR CLUSTER-BINDING PROTEIN-RELATED"/>
    <property type="match status" value="1"/>
</dbReference>
<dbReference type="PANTHER" id="PTHR42895:SF2">
    <property type="entry name" value="IRON-SULFUR CLUSTER PROTEIN"/>
    <property type="match status" value="1"/>
</dbReference>
<dbReference type="InterPro" id="IPR036010">
    <property type="entry name" value="2Fe-2S_ferredoxin-like_sf"/>
</dbReference>
<sequence length="561" mass="61379">MNEETGNMKRNNEVEIKVHIKKTGQKVVVLHAPKNKKLIDLLRENDIKIDSPCSGSGTCGKCRVRFEGSGVRITNADMRHISKEDLSRGYRLACMCMLTSDAEIYIDEFCEDEMEVLGNSLSINQKADKNKKYGIGIDIGTTTLAVCLVELPHEDRIIGVKTGVNHQRSYGTDVISRIKASKEKGARLKEIIQTDLVNLILELLEETQCSISQISSMAIAGNTTMLHLLRGYDCESLGVYPYTPFSIGLESLKVGDVFPFLKKDNINNIPVTILPGFTAFVGADILSGLYAERPWKKKKGFLFLDLGTNGEMAAGCGDKLYVTSTAAGPVFEGNGISFGVPGIPGAISEAYFRDGKLKLSTIGNKPPVGICGTGVLEIVSALIREGIIDNTGLLKKVYFEKGYPICKAEDGSDIVITQNDIRQVQMAKAAVNVGLDMIFEKLKQKTSEDSTYKAADLSERISGAADSKPYVIISGGFGANLSFDRIKELKMFPEEIIDSGDNVYIAGNTSLKGCAKYLCVEELYGTKIARDTLSIILKNAEEIELSQDDAFSDKYYEAMNF</sequence>
<evidence type="ECO:0000313" key="2">
    <source>
        <dbReference type="EMBL" id="SHI51657.1"/>
    </source>
</evidence>
<gene>
    <name evidence="2" type="ORF">SAMN02745229_03205</name>
</gene>
<name>A0A1M6BSJ2_BUTFI</name>
<dbReference type="STRING" id="1121131.SAMN02745229_03205"/>
<dbReference type="InterPro" id="IPR052911">
    <property type="entry name" value="Corrinoid_activation_enz"/>
</dbReference>
<dbReference type="AlphaFoldDB" id="A0A1M6BSJ2"/>
<dbReference type="SUPFAM" id="SSF53067">
    <property type="entry name" value="Actin-like ATPase domain"/>
    <property type="match status" value="1"/>
</dbReference>
<protein>
    <submittedName>
        <fullName evidence="2">Uncharacterized 2Fe-2 and 4Fe-4S clusters-containing protein, contains DUF4445 domain</fullName>
    </submittedName>
</protein>
<dbReference type="InterPro" id="IPR001041">
    <property type="entry name" value="2Fe-2S_ferredoxin-type"/>
</dbReference>
<organism evidence="2 3">
    <name type="scientific">Butyrivibrio fibrisolvens DSM 3071</name>
    <dbReference type="NCBI Taxonomy" id="1121131"/>
    <lineage>
        <taxon>Bacteria</taxon>
        <taxon>Bacillati</taxon>
        <taxon>Bacillota</taxon>
        <taxon>Clostridia</taxon>
        <taxon>Lachnospirales</taxon>
        <taxon>Lachnospiraceae</taxon>
        <taxon>Butyrivibrio</taxon>
    </lineage>
</organism>
<dbReference type="Pfam" id="PF00111">
    <property type="entry name" value="Fer2"/>
    <property type="match status" value="1"/>
</dbReference>
<dbReference type="EMBL" id="FQXK01000032">
    <property type="protein sequence ID" value="SHI51657.1"/>
    <property type="molecule type" value="Genomic_DNA"/>
</dbReference>
<proteinExistence type="predicted"/>
<dbReference type="SUPFAM" id="SSF54292">
    <property type="entry name" value="2Fe-2S ferredoxin-like"/>
    <property type="match status" value="1"/>
</dbReference>
<dbReference type="InterPro" id="IPR012675">
    <property type="entry name" value="Beta-grasp_dom_sf"/>
</dbReference>
<feature type="domain" description="2Fe-2S ferredoxin-type" evidence="1">
    <location>
        <begin position="14"/>
        <end position="110"/>
    </location>
</feature>
<dbReference type="InterPro" id="IPR042259">
    <property type="entry name" value="Raco-like_middle_sf"/>
</dbReference>
<dbReference type="CDD" id="cd00207">
    <property type="entry name" value="fer2"/>
    <property type="match status" value="1"/>
</dbReference>
<keyword evidence="3" id="KW-1185">Reference proteome</keyword>
<dbReference type="InterPro" id="IPR027980">
    <property type="entry name" value="RACo_C"/>
</dbReference>
<dbReference type="Proteomes" id="UP000184278">
    <property type="component" value="Unassembled WGS sequence"/>
</dbReference>
<dbReference type="OrthoDB" id="9810588at2"/>
<reference evidence="3" key="1">
    <citation type="submission" date="2016-11" db="EMBL/GenBank/DDBJ databases">
        <authorList>
            <person name="Varghese N."/>
            <person name="Submissions S."/>
        </authorList>
    </citation>
    <scope>NUCLEOTIDE SEQUENCE [LARGE SCALE GENOMIC DNA]</scope>
    <source>
        <strain evidence="3">DSM 3071</strain>
    </source>
</reference>
<dbReference type="InterPro" id="IPR043129">
    <property type="entry name" value="ATPase_NBD"/>
</dbReference>